<dbReference type="CDD" id="cd00146">
    <property type="entry name" value="PKD"/>
    <property type="match status" value="3"/>
</dbReference>
<dbReference type="PANTHER" id="PTHR36842">
    <property type="entry name" value="PROTEIN TOLB HOMOLOG"/>
    <property type="match status" value="1"/>
</dbReference>
<dbReference type="SMART" id="SM00089">
    <property type="entry name" value="PKD"/>
    <property type="match status" value="4"/>
</dbReference>
<dbReference type="Proteomes" id="UP000002774">
    <property type="component" value="Chromosome"/>
</dbReference>
<keyword evidence="3" id="KW-1185">Reference proteome</keyword>
<feature type="domain" description="PKD" evidence="1">
    <location>
        <begin position="529"/>
        <end position="584"/>
    </location>
</feature>
<sequence length="935" mass="99336">MHKQLPKHFKYENYIVIGHIALLFILCGGQSHAQSLGDPVVKITFGSGTASRAGALSADSGSTSYTYSGSGQVFEDYYTITNQVTAATHGGFVTSYDHDYETTGNTNGYMMVINGNVTAGTVYTRKVSNLCGNTQYQFSVWVKNVLSTSGILPNMVFHIYAADGTTDLATPVSTGDVPTGNVWHNYTANFTLPAGSENVVIKLVSNANGTVGNDFAVDDISFSPYGSTISTIFVGSTDDTETTCAGSAQTYTIKATSTLASGYVQKLQTYINGSWVDLSAASTNDTYTITTPTAAGTYQYRLVSALSDNITSANCVVASNQLTLTVQASAMPLIGVADTICLGNSTAFTDSTVVTGTTVKSWLWDFGDGTPSSSIQNPSHTYTTAGNKTVKLTLTNANGCVSSTASKTIYISTPPVAQFTIPSTGCINQPVTITDQSTAVDGTITSWLWDYGDGTTGDALVHTYTSTGSYTVTLMVKGSKGGCSSSTFRRITINPLPVVNFSLPSVCQSDFYSNFTDNTTIADNSGNFTYLWNFGDKNANTTYPNTSTSKNPQHHYSDTGRYVVSLTVTSINGCSVTATKTLTVNGATRKADFDVLDSLNLCSNREVMIANRSTVDFGSLTKVKVYFDYGGDTTLQVTDNSPYYGKLYRHTYPEFHSPATKTYKIYIEAHSGGSGSCEKDTLKVIMLRATPSVSFPAISAICQDAGTVQLAVNPVATALPATGVYAGTGVSATGVFDPSVSGVGAFPIQYIYTSTNGCADTVTQKITVNATPKVYAGADMTVLEGGSATMKATSSDSVIYSWSPATYLSNTTIKNPVVTPKSDITYTLTVTSNKGCTASSMVKVTVLKTPVIPNTFTPNGDSRNDTWVILYLDSYPGCTVDIYNRNGQKVYSSIGYPTAWDGRYNGADLPVGVYYYVINPKHGRSTLAGSVTIIR</sequence>
<dbReference type="InterPro" id="IPR013783">
    <property type="entry name" value="Ig-like_fold"/>
</dbReference>
<dbReference type="Pfam" id="PF18911">
    <property type="entry name" value="PKD_4"/>
    <property type="match status" value="3"/>
</dbReference>
<proteinExistence type="predicted"/>
<dbReference type="OrthoDB" id="1652165at2"/>
<dbReference type="eggNOG" id="COG3291">
    <property type="taxonomic scope" value="Bacteria"/>
</dbReference>
<evidence type="ECO:0000259" key="1">
    <source>
        <dbReference type="PROSITE" id="PS50093"/>
    </source>
</evidence>
<name>H1Y0B3_9SPHI</name>
<dbReference type="InterPro" id="IPR022409">
    <property type="entry name" value="PKD/Chitinase_dom"/>
</dbReference>
<dbReference type="SUPFAM" id="SSF49299">
    <property type="entry name" value="PKD domain"/>
    <property type="match status" value="3"/>
</dbReference>
<dbReference type="InterPro" id="IPR026341">
    <property type="entry name" value="T9SS_type_B"/>
</dbReference>
<reference evidence="2" key="1">
    <citation type="submission" date="2011-09" db="EMBL/GenBank/DDBJ databases">
        <title>The permanent draft genome of Mucilaginibacter paludis DSM 18603.</title>
        <authorList>
            <consortium name="US DOE Joint Genome Institute (JGI-PGF)"/>
            <person name="Lucas S."/>
            <person name="Han J."/>
            <person name="Lapidus A."/>
            <person name="Bruce D."/>
            <person name="Goodwin L."/>
            <person name="Pitluck S."/>
            <person name="Peters L."/>
            <person name="Kyrpides N."/>
            <person name="Mavromatis K."/>
            <person name="Ivanova N."/>
            <person name="Mikhailova N."/>
            <person name="Held B."/>
            <person name="Detter J.C."/>
            <person name="Tapia R."/>
            <person name="Han C."/>
            <person name="Land M."/>
            <person name="Hauser L."/>
            <person name="Markowitz V."/>
            <person name="Cheng J.-F."/>
            <person name="Hugenholtz P."/>
            <person name="Woyke T."/>
            <person name="Wu D."/>
            <person name="Tindall B."/>
            <person name="Brambilla E."/>
            <person name="Klenk H.-P."/>
            <person name="Eisen J.A."/>
        </authorList>
    </citation>
    <scope>NUCLEOTIDE SEQUENCE [LARGE SCALE GENOMIC DNA]</scope>
    <source>
        <strain evidence="2">DSM 18603</strain>
    </source>
</reference>
<dbReference type="PANTHER" id="PTHR36842:SF1">
    <property type="entry name" value="PROTEIN TOLB"/>
    <property type="match status" value="1"/>
</dbReference>
<dbReference type="NCBIfam" id="TIGR04131">
    <property type="entry name" value="Bac_Flav_CTERM"/>
    <property type="match status" value="1"/>
</dbReference>
<feature type="domain" description="PKD" evidence="1">
    <location>
        <begin position="355"/>
        <end position="416"/>
    </location>
</feature>
<dbReference type="EMBL" id="CM001403">
    <property type="protein sequence ID" value="EHQ28162.1"/>
    <property type="molecule type" value="Genomic_DNA"/>
</dbReference>
<dbReference type="AlphaFoldDB" id="H1Y0B3"/>
<dbReference type="Pfam" id="PF13585">
    <property type="entry name" value="CHU_C"/>
    <property type="match status" value="1"/>
</dbReference>
<dbReference type="Gene3D" id="2.60.120.260">
    <property type="entry name" value="Galactose-binding domain-like"/>
    <property type="match status" value="1"/>
</dbReference>
<evidence type="ECO:0000313" key="3">
    <source>
        <dbReference type="Proteomes" id="UP000002774"/>
    </source>
</evidence>
<protein>
    <submittedName>
        <fullName evidence="2">PKD domain containing protein</fullName>
    </submittedName>
</protein>
<dbReference type="PROSITE" id="PS50093">
    <property type="entry name" value="PKD"/>
    <property type="match status" value="3"/>
</dbReference>
<evidence type="ECO:0000313" key="2">
    <source>
        <dbReference type="EMBL" id="EHQ28162.1"/>
    </source>
</evidence>
<accession>H1Y0B3</accession>
<dbReference type="InterPro" id="IPR035986">
    <property type="entry name" value="PKD_dom_sf"/>
</dbReference>
<dbReference type="HOGENOM" id="CLU_313269_0_0_10"/>
<dbReference type="STRING" id="714943.Mucpa_4071"/>
<dbReference type="InterPro" id="IPR000601">
    <property type="entry name" value="PKD_dom"/>
</dbReference>
<dbReference type="RefSeq" id="WP_008508911.1">
    <property type="nucleotide sequence ID" value="NZ_CM001403.1"/>
</dbReference>
<dbReference type="Gene3D" id="2.60.40.10">
    <property type="entry name" value="Immunoglobulins"/>
    <property type="match status" value="3"/>
</dbReference>
<feature type="domain" description="PKD" evidence="1">
    <location>
        <begin position="414"/>
        <end position="487"/>
    </location>
</feature>
<organism evidence="2 3">
    <name type="scientific">Mucilaginibacter paludis DSM 18603</name>
    <dbReference type="NCBI Taxonomy" id="714943"/>
    <lineage>
        <taxon>Bacteria</taxon>
        <taxon>Pseudomonadati</taxon>
        <taxon>Bacteroidota</taxon>
        <taxon>Sphingobacteriia</taxon>
        <taxon>Sphingobacteriales</taxon>
        <taxon>Sphingobacteriaceae</taxon>
        <taxon>Mucilaginibacter</taxon>
    </lineage>
</organism>
<gene>
    <name evidence="2" type="ORF">Mucpa_4071</name>
</gene>